<keyword evidence="2" id="KW-1185">Reference proteome</keyword>
<reference evidence="2" key="1">
    <citation type="submission" date="2018-09" db="EMBL/GenBank/DDBJ databases">
        <authorList>
            <person name="Zhu H."/>
        </authorList>
    </citation>
    <scope>NUCLEOTIDE SEQUENCE [LARGE SCALE GENOMIC DNA]</scope>
    <source>
        <strain evidence="2">K1R23-30</strain>
    </source>
</reference>
<gene>
    <name evidence="1" type="ORF">D3871_02170</name>
</gene>
<dbReference type="RefSeq" id="WP_119767416.1">
    <property type="nucleotide sequence ID" value="NZ_QYUO01000001.1"/>
</dbReference>
<sequence>MTLTTLVVGGTAASREAAIAPLLDPHLETALLLEGLPDGLSSLDATMQFPQLQISRIAPGCLCCTGNLTMRVTLNRLLRKKPLRLYIGIATSTHLETLRLFLAQPPYDSLLQLTSDLHVRADCGSA</sequence>
<evidence type="ECO:0000313" key="2">
    <source>
        <dbReference type="Proteomes" id="UP000265955"/>
    </source>
</evidence>
<dbReference type="OrthoDB" id="8758211at2"/>
<dbReference type="AlphaFoldDB" id="A0A3A3FMM0"/>
<name>A0A3A3FMM0_9BURK</name>
<evidence type="ECO:0000313" key="1">
    <source>
        <dbReference type="EMBL" id="RJF97467.1"/>
    </source>
</evidence>
<proteinExistence type="predicted"/>
<organism evidence="1 2">
    <name type="scientific">Noviherbaspirillum saxi</name>
    <dbReference type="NCBI Taxonomy" id="2320863"/>
    <lineage>
        <taxon>Bacteria</taxon>
        <taxon>Pseudomonadati</taxon>
        <taxon>Pseudomonadota</taxon>
        <taxon>Betaproteobacteria</taxon>
        <taxon>Burkholderiales</taxon>
        <taxon>Oxalobacteraceae</taxon>
        <taxon>Noviherbaspirillum</taxon>
    </lineage>
</organism>
<comment type="caution">
    <text evidence="1">The sequence shown here is derived from an EMBL/GenBank/DDBJ whole genome shotgun (WGS) entry which is preliminary data.</text>
</comment>
<protein>
    <submittedName>
        <fullName evidence="1">GTPase</fullName>
    </submittedName>
</protein>
<dbReference type="Proteomes" id="UP000265955">
    <property type="component" value="Unassembled WGS sequence"/>
</dbReference>
<dbReference type="EMBL" id="QYUO01000001">
    <property type="protein sequence ID" value="RJF97467.1"/>
    <property type="molecule type" value="Genomic_DNA"/>
</dbReference>
<accession>A0A3A3FMM0</accession>